<feature type="transmembrane region" description="Helical" evidence="1">
    <location>
        <begin position="158"/>
        <end position="178"/>
    </location>
</feature>
<proteinExistence type="predicted"/>
<sequence length="231" mass="24227">MSQDNKVGIGAYIALILAVMFFSGIFGMIDGPEALGLLDFSTLNGSFGAIENADGSTTFRGVEGTGARDGFMFGLSLLPTVIFALAIVEIAQHYGALDAARKLLTPLLKPLLGLPGAAGLTLIASLQSTDAGGAMTKSLSEAEEITQKQKSVFASFQFSAGATITNVFASGAILYGLTMSDGSMAITVPMIIPLAVIFIMKFVGANLMRLNLMRDKGDAEWEQNKKPTMAD</sequence>
<name>B2A7R3_NATTJ</name>
<reference evidence="3 4" key="1">
    <citation type="submission" date="2008-04" db="EMBL/GenBank/DDBJ databases">
        <title>Complete sequence of chromosome of Natranaerobius thermophilus JW/NM-WN-LF.</title>
        <authorList>
            <consortium name="US DOE Joint Genome Institute"/>
            <person name="Copeland A."/>
            <person name="Lucas S."/>
            <person name="Lapidus A."/>
            <person name="Glavina del Rio T."/>
            <person name="Dalin E."/>
            <person name="Tice H."/>
            <person name="Bruce D."/>
            <person name="Goodwin L."/>
            <person name="Pitluck S."/>
            <person name="Chertkov O."/>
            <person name="Brettin T."/>
            <person name="Detter J.C."/>
            <person name="Han C."/>
            <person name="Kuske C.R."/>
            <person name="Schmutz J."/>
            <person name="Larimer F."/>
            <person name="Land M."/>
            <person name="Hauser L."/>
            <person name="Kyrpides N."/>
            <person name="Lykidis A."/>
            <person name="Mesbah N.M."/>
            <person name="Wiegel J."/>
        </authorList>
    </citation>
    <scope>NUCLEOTIDE SEQUENCE [LARGE SCALE GENOMIC DNA]</scope>
    <source>
        <strain evidence="4">ATCC BAA-1301 / DSM 18059 / JW/NM-WN-LF</strain>
    </source>
</reference>
<keyword evidence="4" id="KW-1185">Reference proteome</keyword>
<dbReference type="AlphaFoldDB" id="B2A7R3"/>
<keyword evidence="1" id="KW-1133">Transmembrane helix</keyword>
<keyword evidence="1" id="KW-0472">Membrane</keyword>
<dbReference type="HOGENOM" id="CLU_081837_0_0_9"/>
<dbReference type="InterPro" id="IPR011642">
    <property type="entry name" value="Gate_dom"/>
</dbReference>
<dbReference type="eggNOG" id="COG3366">
    <property type="taxonomic scope" value="Bacteria"/>
</dbReference>
<dbReference type="OrthoDB" id="1645614at2"/>
<dbReference type="STRING" id="457570.Nther_0778"/>
<dbReference type="Proteomes" id="UP000001683">
    <property type="component" value="Chromosome"/>
</dbReference>
<dbReference type="KEGG" id="nth:Nther_0778"/>
<accession>B2A7R3</accession>
<evidence type="ECO:0000256" key="1">
    <source>
        <dbReference type="SAM" id="Phobius"/>
    </source>
</evidence>
<evidence type="ECO:0000313" key="4">
    <source>
        <dbReference type="Proteomes" id="UP000001683"/>
    </source>
</evidence>
<dbReference type="Pfam" id="PF07670">
    <property type="entry name" value="Gate"/>
    <property type="match status" value="1"/>
</dbReference>
<protein>
    <submittedName>
        <fullName evidence="3">Nucleoside recognition domain protein</fullName>
    </submittedName>
</protein>
<evidence type="ECO:0000313" key="3">
    <source>
        <dbReference type="EMBL" id="ACB84365.1"/>
    </source>
</evidence>
<feature type="transmembrane region" description="Helical" evidence="1">
    <location>
        <begin position="184"/>
        <end position="204"/>
    </location>
</feature>
<gene>
    <name evidence="3" type="ordered locus">Nther_0778</name>
</gene>
<feature type="transmembrane region" description="Helical" evidence="1">
    <location>
        <begin position="7"/>
        <end position="29"/>
    </location>
</feature>
<keyword evidence="1" id="KW-0812">Transmembrane</keyword>
<organism evidence="3 4">
    <name type="scientific">Natranaerobius thermophilus (strain ATCC BAA-1301 / DSM 18059 / JW/NM-WN-LF)</name>
    <dbReference type="NCBI Taxonomy" id="457570"/>
    <lineage>
        <taxon>Bacteria</taxon>
        <taxon>Bacillati</taxon>
        <taxon>Bacillota</taxon>
        <taxon>Clostridia</taxon>
        <taxon>Natranaerobiales</taxon>
        <taxon>Natranaerobiaceae</taxon>
        <taxon>Natranaerobius</taxon>
    </lineage>
</organism>
<reference evidence="3 4" key="2">
    <citation type="journal article" date="2011" name="J. Bacteriol.">
        <title>Complete genome sequence of the anaerobic, halophilic alkalithermophile Natranaerobius thermophilus JW/NM-WN-LF.</title>
        <authorList>
            <person name="Zhao B."/>
            <person name="Mesbah N.M."/>
            <person name="Dalin E."/>
            <person name="Goodwin L."/>
            <person name="Nolan M."/>
            <person name="Pitluck S."/>
            <person name="Chertkov O."/>
            <person name="Brettin T.S."/>
            <person name="Han J."/>
            <person name="Larimer F.W."/>
            <person name="Land M.L."/>
            <person name="Hauser L."/>
            <person name="Kyrpides N."/>
            <person name="Wiegel J."/>
        </authorList>
    </citation>
    <scope>NUCLEOTIDE SEQUENCE [LARGE SCALE GENOMIC DNA]</scope>
    <source>
        <strain evidence="4">ATCC BAA-1301 / DSM 18059 / JW/NM-WN-LF</strain>
    </source>
</reference>
<dbReference type="RefSeq" id="WP_012447245.1">
    <property type="nucleotide sequence ID" value="NC_010718.1"/>
</dbReference>
<feature type="transmembrane region" description="Helical" evidence="1">
    <location>
        <begin position="71"/>
        <end position="91"/>
    </location>
</feature>
<feature type="domain" description="Nucleoside transporter/FeoB GTPase Gate" evidence="2">
    <location>
        <begin position="75"/>
        <end position="171"/>
    </location>
</feature>
<evidence type="ECO:0000259" key="2">
    <source>
        <dbReference type="Pfam" id="PF07670"/>
    </source>
</evidence>
<dbReference type="EMBL" id="CP001034">
    <property type="protein sequence ID" value="ACB84365.1"/>
    <property type="molecule type" value="Genomic_DNA"/>
</dbReference>
<dbReference type="InParanoid" id="B2A7R3"/>